<evidence type="ECO:0000313" key="1">
    <source>
        <dbReference type="EMBL" id="KAJ1352555.1"/>
    </source>
</evidence>
<proteinExistence type="predicted"/>
<dbReference type="EMBL" id="JAHQIW010001448">
    <property type="protein sequence ID" value="KAJ1352555.1"/>
    <property type="molecule type" value="Genomic_DNA"/>
</dbReference>
<accession>A0AAD5QKV8</accession>
<gene>
    <name evidence="1" type="ORF">KIN20_008936</name>
</gene>
<comment type="caution">
    <text evidence="1">The sequence shown here is derived from an EMBL/GenBank/DDBJ whole genome shotgun (WGS) entry which is preliminary data.</text>
</comment>
<evidence type="ECO:0000313" key="2">
    <source>
        <dbReference type="Proteomes" id="UP001196413"/>
    </source>
</evidence>
<dbReference type="AlphaFoldDB" id="A0AAD5QKV8"/>
<reference evidence="1" key="1">
    <citation type="submission" date="2021-06" db="EMBL/GenBank/DDBJ databases">
        <title>Parelaphostrongylus tenuis whole genome reference sequence.</title>
        <authorList>
            <person name="Garwood T.J."/>
            <person name="Larsen P.A."/>
            <person name="Fountain-Jones N.M."/>
            <person name="Garbe J.R."/>
            <person name="Macchietto M.G."/>
            <person name="Kania S.A."/>
            <person name="Gerhold R.W."/>
            <person name="Richards J.E."/>
            <person name="Wolf T.M."/>
        </authorList>
    </citation>
    <scope>NUCLEOTIDE SEQUENCE</scope>
    <source>
        <strain evidence="1">MNPRO001-30</strain>
        <tissue evidence="1">Meninges</tissue>
    </source>
</reference>
<dbReference type="Proteomes" id="UP001196413">
    <property type="component" value="Unassembled WGS sequence"/>
</dbReference>
<keyword evidence="2" id="KW-1185">Reference proteome</keyword>
<name>A0AAD5QKV8_PARTN</name>
<protein>
    <submittedName>
        <fullName evidence="1">Uncharacterized protein</fullName>
    </submittedName>
</protein>
<organism evidence="1 2">
    <name type="scientific">Parelaphostrongylus tenuis</name>
    <name type="common">Meningeal worm</name>
    <dbReference type="NCBI Taxonomy" id="148309"/>
    <lineage>
        <taxon>Eukaryota</taxon>
        <taxon>Metazoa</taxon>
        <taxon>Ecdysozoa</taxon>
        <taxon>Nematoda</taxon>
        <taxon>Chromadorea</taxon>
        <taxon>Rhabditida</taxon>
        <taxon>Rhabditina</taxon>
        <taxon>Rhabditomorpha</taxon>
        <taxon>Strongyloidea</taxon>
        <taxon>Metastrongylidae</taxon>
        <taxon>Parelaphostrongylus</taxon>
    </lineage>
</organism>
<sequence>MVLPESLESSKMTLPRSECHTKVTPLERLPTKSFHEEMKVTGDILETILHKQIQKKPSEH</sequence>